<evidence type="ECO:0000313" key="2">
    <source>
        <dbReference type="Proteomes" id="UP000263900"/>
    </source>
</evidence>
<sequence length="177" mass="20317">MEIIKTLFAGLLLVFNSYGLAQSSDSSQLELPVYQVDPCLRAILDEVVASNIQYYIPNNHFYAVSFLIGPKYRYLNISPQSREETSYRNYSGINKVGKMSFVLVGDFANDSLFEKTDLPKELVQIHMIHGYEKDLYMKEPSLNGYYLGCKGKPVFMDIYTKGRIKEFEAKVILPREN</sequence>
<keyword evidence="2" id="KW-1185">Reference proteome</keyword>
<evidence type="ECO:0000313" key="1">
    <source>
        <dbReference type="EMBL" id="AXY73237.1"/>
    </source>
</evidence>
<dbReference type="Proteomes" id="UP000263900">
    <property type="component" value="Chromosome"/>
</dbReference>
<dbReference type="KEGG" id="pseg:D3H65_04270"/>
<dbReference type="EMBL" id="CP032157">
    <property type="protein sequence ID" value="AXY73237.1"/>
    <property type="molecule type" value="Genomic_DNA"/>
</dbReference>
<protein>
    <submittedName>
        <fullName evidence="1">Uncharacterized protein</fullName>
    </submittedName>
</protein>
<reference evidence="1 2" key="1">
    <citation type="submission" date="2018-09" db="EMBL/GenBank/DDBJ databases">
        <title>Genome sequencing of strain 6GH32-13.</title>
        <authorList>
            <person name="Weon H.-Y."/>
            <person name="Heo J."/>
            <person name="Kwon S.-W."/>
        </authorList>
    </citation>
    <scope>NUCLEOTIDE SEQUENCE [LARGE SCALE GENOMIC DNA]</scope>
    <source>
        <strain evidence="1 2">5GH32-13</strain>
    </source>
</reference>
<accession>A0A3B7MI30</accession>
<name>A0A3B7MI30_9BACT</name>
<organism evidence="1 2">
    <name type="scientific">Paraflavitalea soli</name>
    <dbReference type="NCBI Taxonomy" id="2315862"/>
    <lineage>
        <taxon>Bacteria</taxon>
        <taxon>Pseudomonadati</taxon>
        <taxon>Bacteroidota</taxon>
        <taxon>Chitinophagia</taxon>
        <taxon>Chitinophagales</taxon>
        <taxon>Chitinophagaceae</taxon>
        <taxon>Paraflavitalea</taxon>
    </lineage>
</organism>
<proteinExistence type="predicted"/>
<gene>
    <name evidence="1" type="ORF">D3H65_04270</name>
</gene>
<dbReference type="RefSeq" id="WP_119049075.1">
    <property type="nucleotide sequence ID" value="NZ_CP032157.1"/>
</dbReference>
<dbReference type="OrthoDB" id="679276at2"/>
<dbReference type="AlphaFoldDB" id="A0A3B7MI30"/>